<feature type="domain" description="AIG1-type G" evidence="5">
    <location>
        <begin position="458"/>
        <end position="671"/>
    </location>
</feature>
<organism evidence="6 7">
    <name type="scientific">Plakobranchus ocellatus</name>
    <dbReference type="NCBI Taxonomy" id="259542"/>
    <lineage>
        <taxon>Eukaryota</taxon>
        <taxon>Metazoa</taxon>
        <taxon>Spiralia</taxon>
        <taxon>Lophotrochozoa</taxon>
        <taxon>Mollusca</taxon>
        <taxon>Gastropoda</taxon>
        <taxon>Heterobranchia</taxon>
        <taxon>Euthyneura</taxon>
        <taxon>Panpulmonata</taxon>
        <taxon>Sacoglossa</taxon>
        <taxon>Placobranchoidea</taxon>
        <taxon>Plakobranchidae</taxon>
        <taxon>Plakobranchus</taxon>
    </lineage>
</organism>
<name>A0AAV3YAM7_9GAST</name>
<keyword evidence="2" id="KW-0547">Nucleotide-binding</keyword>
<dbReference type="InterPro" id="IPR006703">
    <property type="entry name" value="G_AIG1"/>
</dbReference>
<dbReference type="PANTHER" id="PTHR10903">
    <property type="entry name" value="GTPASE, IMAP FAMILY MEMBER-RELATED"/>
    <property type="match status" value="1"/>
</dbReference>
<dbReference type="GO" id="GO:0005525">
    <property type="term" value="F:GTP binding"/>
    <property type="evidence" value="ECO:0007669"/>
    <property type="project" value="UniProtKB-KW"/>
</dbReference>
<reference evidence="6 7" key="1">
    <citation type="journal article" date="2021" name="Elife">
        <title>Chloroplast acquisition without the gene transfer in kleptoplastic sea slugs, Plakobranchus ocellatus.</title>
        <authorList>
            <person name="Maeda T."/>
            <person name="Takahashi S."/>
            <person name="Yoshida T."/>
            <person name="Shimamura S."/>
            <person name="Takaki Y."/>
            <person name="Nagai Y."/>
            <person name="Toyoda A."/>
            <person name="Suzuki Y."/>
            <person name="Arimoto A."/>
            <person name="Ishii H."/>
            <person name="Satoh N."/>
            <person name="Nishiyama T."/>
            <person name="Hasebe M."/>
            <person name="Maruyama T."/>
            <person name="Minagawa J."/>
            <person name="Obokata J."/>
            <person name="Shigenobu S."/>
        </authorList>
    </citation>
    <scope>NUCLEOTIDE SEQUENCE [LARGE SCALE GENOMIC DNA]</scope>
</reference>
<feature type="domain" description="AIG1-type G" evidence="5">
    <location>
        <begin position="6"/>
        <end position="219"/>
    </location>
</feature>
<evidence type="ECO:0000256" key="3">
    <source>
        <dbReference type="ARBA" id="ARBA00023134"/>
    </source>
</evidence>
<evidence type="ECO:0000256" key="4">
    <source>
        <dbReference type="SAM" id="MobiDB-lite"/>
    </source>
</evidence>
<feature type="region of interest" description="Disordered" evidence="4">
    <location>
        <begin position="804"/>
        <end position="845"/>
    </location>
</feature>
<dbReference type="InterPro" id="IPR045058">
    <property type="entry name" value="GIMA/IAN/Toc"/>
</dbReference>
<dbReference type="EMBL" id="BLXT01000687">
    <property type="protein sequence ID" value="GFN79569.1"/>
    <property type="molecule type" value="Genomic_DNA"/>
</dbReference>
<dbReference type="SUPFAM" id="SSF52540">
    <property type="entry name" value="P-loop containing nucleoside triphosphate hydrolases"/>
    <property type="match status" value="2"/>
</dbReference>
<dbReference type="FunFam" id="3.40.50.300:FF:000840">
    <property type="entry name" value="Immune-associated nucleotide-binding protein 9"/>
    <property type="match status" value="2"/>
</dbReference>
<dbReference type="PANTHER" id="PTHR10903:SF184">
    <property type="entry name" value="GTP-BINDING PROTEIN A"/>
    <property type="match status" value="1"/>
</dbReference>
<dbReference type="Pfam" id="PF04548">
    <property type="entry name" value="AIG1"/>
    <property type="match status" value="2"/>
</dbReference>
<evidence type="ECO:0000256" key="2">
    <source>
        <dbReference type="ARBA" id="ARBA00022741"/>
    </source>
</evidence>
<keyword evidence="7" id="KW-1185">Reference proteome</keyword>
<dbReference type="Proteomes" id="UP000735302">
    <property type="component" value="Unassembled WGS sequence"/>
</dbReference>
<sequence length="888" mass="102502">MKMKTISDIDLLMIGKTGNGKSALGNAILKRKKFVSRSSSSSVTKQIDYEVSEYKGKVIKVVDGPGVGDTRLNSEGSVQLVVQAMEQAMAANTRGYHAFLLVVRFGGRFTVEDQDTIAFLKNIFGKDFVRRFCILVMTCGDNFEREAEDTGITFDQWCSEQKGVFQELLKECDYRVLLFDNVTRDEEKRNRQIDQLLHIVNNLQVQGYRYTDENFELAQAAREKAIVESKKPMIREEILQETSLILQKLEEVRQNFEREEQIPSLKKLLTRCDELIKTLQDQDKGTGALRDLEESVVSVRKSVDEAIRVQTTVAEERRRMEAKEKEMREKMEQEMQRQRQQFEEMMAQQRKTEEERREMEKELDKKRREMEEERSKAREAREQELIAQLAKERELFQKQSQELQKAYRDTREKADGGWLGKVVGFVRKVALLGRYLGPSVKASTCKQRCIKGTMSQYITDIDLLLIGKTGNGKSALGNAILKRKAFFSKASTESVTTEISYEVSEYKGKIIKVVDGPGVGDTRLNTEGSAKLVLRAMEQAMVANTRGYHAFLLVVRFGGRFTVEDQDVIQFLKSVFGQDFVRRFCILVMTCGDNFEREEEDTGITFEQWCREEGGVFQELLKECDYRVVLFDNYTKDEVKRNAQIDQLLCMVSNLQARGHRYTDKNFELARAARHRAIVESKKPEISEKIFQETSLILQRLDGVKQNIHDQREVPMLQHLLARCDSLIAGLRLEDGGTGALLELDKQVSVVRRSVEEVIQIHSFLAEERRRREARESDLRAQHNLQLQQQQQYYHNLIANQNQAHQQARQADYNNAVQHQQQASNAQASSETREQQLQAQLEEKKEEVQQQTQELSQVYTETRAQSDQTWIGKVVGFVKWVWGKIRGN</sequence>
<accession>A0AAV3YAM7</accession>
<feature type="region of interest" description="Disordered" evidence="4">
    <location>
        <begin position="348"/>
        <end position="379"/>
    </location>
</feature>
<evidence type="ECO:0000256" key="1">
    <source>
        <dbReference type="ARBA" id="ARBA00008535"/>
    </source>
</evidence>
<feature type="compositionally biased region" description="Low complexity" evidence="4">
    <location>
        <begin position="804"/>
        <end position="840"/>
    </location>
</feature>
<proteinExistence type="inferred from homology"/>
<comment type="similarity">
    <text evidence="1">Belongs to the TRAFAC class TrmE-Era-EngA-EngB-Septin-like GTPase superfamily. AIG1/Toc34/Toc159-like paraseptin GTPase family. IAN subfamily.</text>
</comment>
<dbReference type="Gene3D" id="3.40.50.300">
    <property type="entry name" value="P-loop containing nucleotide triphosphate hydrolases"/>
    <property type="match status" value="2"/>
</dbReference>
<feature type="compositionally biased region" description="Basic and acidic residues" evidence="4">
    <location>
        <begin position="350"/>
        <end position="379"/>
    </location>
</feature>
<dbReference type="InterPro" id="IPR027417">
    <property type="entry name" value="P-loop_NTPase"/>
</dbReference>
<protein>
    <submittedName>
        <fullName evidence="6">Immune-associated nucleotide-binding protein 9</fullName>
    </submittedName>
</protein>
<evidence type="ECO:0000313" key="7">
    <source>
        <dbReference type="Proteomes" id="UP000735302"/>
    </source>
</evidence>
<keyword evidence="3" id="KW-0342">GTP-binding</keyword>
<evidence type="ECO:0000313" key="6">
    <source>
        <dbReference type="EMBL" id="GFN79569.1"/>
    </source>
</evidence>
<dbReference type="AlphaFoldDB" id="A0AAV3YAM7"/>
<dbReference type="PROSITE" id="PS51720">
    <property type="entry name" value="G_AIG1"/>
    <property type="match status" value="2"/>
</dbReference>
<evidence type="ECO:0000259" key="5">
    <source>
        <dbReference type="PROSITE" id="PS51720"/>
    </source>
</evidence>
<comment type="caution">
    <text evidence="6">The sequence shown here is derived from an EMBL/GenBank/DDBJ whole genome shotgun (WGS) entry which is preliminary data.</text>
</comment>
<gene>
    <name evidence="6" type="ORF">PoB_000607500</name>
</gene>